<dbReference type="Proteomes" id="UP000326924">
    <property type="component" value="Unassembled WGS sequence"/>
</dbReference>
<proteinExistence type="predicted"/>
<accession>A0A5J5EZR6</accession>
<sequence length="149" mass="16443">MDHLKNTVGSFHDQTKLAVCARLAEILSNPASRDADAAKILVQKFDVTIVKFQADCELQFPNSLEAKLAVVLSMITIIEVPVSIFLTTDPTTRLLDVPKADTHIAWELVTFEITTKDNHPLRASFPLQTAGAEEWLDLNLAGRTTTDLV</sequence>
<dbReference type="AlphaFoldDB" id="A0A5J5EZR6"/>
<evidence type="ECO:0000313" key="1">
    <source>
        <dbReference type="EMBL" id="KAA8908056.1"/>
    </source>
</evidence>
<reference evidence="1 2" key="1">
    <citation type="submission" date="2019-09" db="EMBL/GenBank/DDBJ databases">
        <title>Draft genome of the ectomycorrhizal ascomycete Sphaerosporella brunnea.</title>
        <authorList>
            <consortium name="DOE Joint Genome Institute"/>
            <person name="Benucci G.M."/>
            <person name="Marozzi G."/>
            <person name="Antonielli L."/>
            <person name="Sanchez S."/>
            <person name="Marco P."/>
            <person name="Wang X."/>
            <person name="Falini L.B."/>
            <person name="Barry K."/>
            <person name="Haridas S."/>
            <person name="Lipzen A."/>
            <person name="Labutti K."/>
            <person name="Grigoriev I.V."/>
            <person name="Murat C."/>
            <person name="Martin F."/>
            <person name="Albertini E."/>
            <person name="Donnini D."/>
            <person name="Bonito G."/>
        </authorList>
    </citation>
    <scope>NUCLEOTIDE SEQUENCE [LARGE SCALE GENOMIC DNA]</scope>
    <source>
        <strain evidence="1 2">Sb_GMNB300</strain>
    </source>
</reference>
<gene>
    <name evidence="1" type="ORF">FN846DRAFT_906372</name>
</gene>
<name>A0A5J5EZR6_9PEZI</name>
<dbReference type="EMBL" id="VXIS01000072">
    <property type="protein sequence ID" value="KAA8908056.1"/>
    <property type="molecule type" value="Genomic_DNA"/>
</dbReference>
<evidence type="ECO:0000313" key="2">
    <source>
        <dbReference type="Proteomes" id="UP000326924"/>
    </source>
</evidence>
<keyword evidence="2" id="KW-1185">Reference proteome</keyword>
<organism evidence="1 2">
    <name type="scientific">Sphaerosporella brunnea</name>
    <dbReference type="NCBI Taxonomy" id="1250544"/>
    <lineage>
        <taxon>Eukaryota</taxon>
        <taxon>Fungi</taxon>
        <taxon>Dikarya</taxon>
        <taxon>Ascomycota</taxon>
        <taxon>Pezizomycotina</taxon>
        <taxon>Pezizomycetes</taxon>
        <taxon>Pezizales</taxon>
        <taxon>Pyronemataceae</taxon>
        <taxon>Sphaerosporella</taxon>
    </lineage>
</organism>
<comment type="caution">
    <text evidence="1">The sequence shown here is derived from an EMBL/GenBank/DDBJ whole genome shotgun (WGS) entry which is preliminary data.</text>
</comment>
<dbReference type="InParanoid" id="A0A5J5EZR6"/>
<protein>
    <submittedName>
        <fullName evidence="1">Uncharacterized protein</fullName>
    </submittedName>
</protein>